<feature type="compositionally biased region" description="Basic and acidic residues" evidence="1">
    <location>
        <begin position="47"/>
        <end position="59"/>
    </location>
</feature>
<dbReference type="EMBL" id="CP155571">
    <property type="protein sequence ID" value="XFO72369.1"/>
    <property type="molecule type" value="Genomic_DNA"/>
</dbReference>
<evidence type="ECO:0000313" key="3">
    <source>
        <dbReference type="Proteomes" id="UP000216052"/>
    </source>
</evidence>
<protein>
    <submittedName>
        <fullName evidence="2">Uncharacterized protein</fullName>
    </submittedName>
</protein>
<keyword evidence="3" id="KW-1185">Reference proteome</keyword>
<reference evidence="2" key="1">
    <citation type="submission" date="2024-05" db="EMBL/GenBank/DDBJ databases">
        <title>Isolation and characterization of Sporomusa carbonis sp. nov., a carboxydotrophic hydrogenogen in the genus of Sporomusa isolated from a charcoal burning pile.</title>
        <authorList>
            <person name="Boeer T."/>
            <person name="Rosenbaum F."/>
            <person name="Eysell L."/>
            <person name="Mueller V."/>
            <person name="Daniel R."/>
            <person name="Poehlein A."/>
        </authorList>
    </citation>
    <scope>NUCLEOTIDE SEQUENCE [LARGE SCALE GENOMIC DNA]</scope>
    <source>
        <strain evidence="2">DSM 3132</strain>
    </source>
</reference>
<accession>A0ABZ3J1Z3</accession>
<gene>
    <name evidence="2" type="ORF">SPACI_024210</name>
</gene>
<feature type="region of interest" description="Disordered" evidence="1">
    <location>
        <begin position="39"/>
        <end position="59"/>
    </location>
</feature>
<sequence length="59" mass="6944">MNLEINLCRHVGNYTKGLRHVIQRRKGNLFFEEVLPGNPEFSETYEEGQHGKSTEKRRV</sequence>
<name>A0ABZ3J1Z3_SPOA4</name>
<evidence type="ECO:0000313" key="2">
    <source>
        <dbReference type="EMBL" id="XFO72369.1"/>
    </source>
</evidence>
<organism evidence="2 3">
    <name type="scientific">Sporomusa acidovorans (strain ATCC 49682 / DSM 3132 / Mol)</name>
    <dbReference type="NCBI Taxonomy" id="1123286"/>
    <lineage>
        <taxon>Bacteria</taxon>
        <taxon>Bacillati</taxon>
        <taxon>Bacillota</taxon>
        <taxon>Negativicutes</taxon>
        <taxon>Selenomonadales</taxon>
        <taxon>Sporomusaceae</taxon>
        <taxon>Sporomusa</taxon>
    </lineage>
</organism>
<dbReference type="Proteomes" id="UP000216052">
    <property type="component" value="Chromosome"/>
</dbReference>
<evidence type="ECO:0000256" key="1">
    <source>
        <dbReference type="SAM" id="MobiDB-lite"/>
    </source>
</evidence>
<proteinExistence type="predicted"/>